<dbReference type="Proteomes" id="UP000294829">
    <property type="component" value="Unassembled WGS sequence"/>
</dbReference>
<dbReference type="Gene3D" id="2.60.120.10">
    <property type="entry name" value="Jelly Rolls"/>
    <property type="match status" value="1"/>
</dbReference>
<evidence type="ECO:0000259" key="1">
    <source>
        <dbReference type="Pfam" id="PF07883"/>
    </source>
</evidence>
<dbReference type="InterPro" id="IPR011051">
    <property type="entry name" value="RmlC_Cupin_sf"/>
</dbReference>
<accession>A0A4R5VUP8</accession>
<dbReference type="PANTHER" id="PTHR36114">
    <property type="entry name" value="16.7 KDA PROTEIN IN WHIE LOCUS"/>
    <property type="match status" value="1"/>
</dbReference>
<dbReference type="PANTHER" id="PTHR36114:SF1">
    <property type="entry name" value="16.7 KDA PROTEIN IN WHIE LOCUS"/>
    <property type="match status" value="1"/>
</dbReference>
<sequence>MEHTGNLDQKFSSFSEHWRPKVIAALNGQEVKLVKVQGEFPWHIHENCEEMFFVWKVRFRVEFRDHIVEMGPGEFVVVPRGVEHRTAADNEAEVLIFEPADVVNTGNVVVEHFTTPNGVKI</sequence>
<dbReference type="EMBL" id="SMYL01000010">
    <property type="protein sequence ID" value="TDK62812.1"/>
    <property type="molecule type" value="Genomic_DNA"/>
</dbReference>
<evidence type="ECO:0000313" key="2">
    <source>
        <dbReference type="EMBL" id="TDK62812.1"/>
    </source>
</evidence>
<dbReference type="InterPro" id="IPR014710">
    <property type="entry name" value="RmlC-like_jellyroll"/>
</dbReference>
<dbReference type="Pfam" id="PF07883">
    <property type="entry name" value="Cupin_2"/>
    <property type="match status" value="1"/>
</dbReference>
<dbReference type="RefSeq" id="WP_133330381.1">
    <property type="nucleotide sequence ID" value="NZ_SMYL01000010.1"/>
</dbReference>
<dbReference type="OrthoDB" id="9794183at2"/>
<gene>
    <name evidence="2" type="ORF">E2I14_15815</name>
</gene>
<comment type="caution">
    <text evidence="2">The sequence shown here is derived from an EMBL/GenBank/DDBJ whole genome shotgun (WGS) entry which is preliminary data.</text>
</comment>
<keyword evidence="3" id="KW-1185">Reference proteome</keyword>
<organism evidence="2 3">
    <name type="scientific">Sapientia aquatica</name>
    <dbReference type="NCBI Taxonomy" id="1549640"/>
    <lineage>
        <taxon>Bacteria</taxon>
        <taxon>Pseudomonadati</taxon>
        <taxon>Pseudomonadota</taxon>
        <taxon>Betaproteobacteria</taxon>
        <taxon>Burkholderiales</taxon>
        <taxon>Oxalobacteraceae</taxon>
        <taxon>Sapientia</taxon>
    </lineage>
</organism>
<evidence type="ECO:0000313" key="3">
    <source>
        <dbReference type="Proteomes" id="UP000294829"/>
    </source>
</evidence>
<reference evidence="2 3" key="1">
    <citation type="submission" date="2019-03" db="EMBL/GenBank/DDBJ databases">
        <title>Sapientia aquatica gen. nov., sp. nov., isolated from a crater lake.</title>
        <authorList>
            <person name="Felfoldi T."/>
            <person name="Szabo A."/>
            <person name="Toth E."/>
            <person name="Schumann P."/>
            <person name="Keki Z."/>
            <person name="Marialigeti K."/>
            <person name="Mathe I."/>
        </authorList>
    </citation>
    <scope>NUCLEOTIDE SEQUENCE [LARGE SCALE GENOMIC DNA]</scope>
    <source>
        <strain evidence="2 3">SA-152</strain>
    </source>
</reference>
<protein>
    <submittedName>
        <fullName evidence="2">Cupin domain-containing protein</fullName>
    </submittedName>
</protein>
<dbReference type="SUPFAM" id="SSF51182">
    <property type="entry name" value="RmlC-like cupins"/>
    <property type="match status" value="1"/>
</dbReference>
<proteinExistence type="predicted"/>
<dbReference type="AlphaFoldDB" id="A0A4R5VUP8"/>
<dbReference type="InterPro" id="IPR052044">
    <property type="entry name" value="PKS_Associated_Protein"/>
</dbReference>
<name>A0A4R5VUP8_9BURK</name>
<feature type="domain" description="Cupin type-2" evidence="1">
    <location>
        <begin position="34"/>
        <end position="94"/>
    </location>
</feature>
<dbReference type="CDD" id="cd02226">
    <property type="entry name" value="cupin_YdbB-like"/>
    <property type="match status" value="1"/>
</dbReference>
<dbReference type="InterPro" id="IPR013096">
    <property type="entry name" value="Cupin_2"/>
</dbReference>